<feature type="domain" description="Thioesterase" evidence="1">
    <location>
        <begin position="125"/>
        <end position="196"/>
    </location>
</feature>
<evidence type="ECO:0000259" key="1">
    <source>
        <dbReference type="Pfam" id="PF03061"/>
    </source>
</evidence>
<accession>A0A3N0DPG7</accession>
<dbReference type="EMBL" id="RJSG01000003">
    <property type="protein sequence ID" value="RNL77538.1"/>
    <property type="molecule type" value="Genomic_DNA"/>
</dbReference>
<evidence type="ECO:0000313" key="3">
    <source>
        <dbReference type="Proteomes" id="UP000277094"/>
    </source>
</evidence>
<dbReference type="InterPro" id="IPR052061">
    <property type="entry name" value="PTE-AB_protein"/>
</dbReference>
<reference evidence="2 3" key="1">
    <citation type="submission" date="2018-11" db="EMBL/GenBank/DDBJ databases">
        <authorList>
            <person name="Li F."/>
        </authorList>
    </citation>
    <scope>NUCLEOTIDE SEQUENCE [LARGE SCALE GENOMIC DNA]</scope>
    <source>
        <strain evidence="2 3">KIS18-7</strain>
    </source>
</reference>
<dbReference type="CDD" id="cd03443">
    <property type="entry name" value="PaaI_thioesterase"/>
    <property type="match status" value="1"/>
</dbReference>
<dbReference type="PANTHER" id="PTHR47260">
    <property type="entry name" value="UPF0644 PROTEIN PB2B4.06"/>
    <property type="match status" value="1"/>
</dbReference>
<dbReference type="Proteomes" id="UP000277094">
    <property type="component" value="Unassembled WGS sequence"/>
</dbReference>
<dbReference type="SUPFAM" id="SSF54637">
    <property type="entry name" value="Thioesterase/thiol ester dehydrase-isomerase"/>
    <property type="match status" value="1"/>
</dbReference>
<organism evidence="2 3">
    <name type="scientific">Nocardioides marmorisolisilvae</name>
    <dbReference type="NCBI Taxonomy" id="1542737"/>
    <lineage>
        <taxon>Bacteria</taxon>
        <taxon>Bacillati</taxon>
        <taxon>Actinomycetota</taxon>
        <taxon>Actinomycetes</taxon>
        <taxon>Propionibacteriales</taxon>
        <taxon>Nocardioidaceae</taxon>
        <taxon>Nocardioides</taxon>
    </lineage>
</organism>
<dbReference type="PANTHER" id="PTHR47260:SF1">
    <property type="entry name" value="UPF0644 PROTEIN PB2B4.06"/>
    <property type="match status" value="1"/>
</dbReference>
<dbReference type="InterPro" id="IPR006683">
    <property type="entry name" value="Thioestr_dom"/>
</dbReference>
<evidence type="ECO:0000313" key="2">
    <source>
        <dbReference type="EMBL" id="RNL77538.1"/>
    </source>
</evidence>
<dbReference type="AlphaFoldDB" id="A0A3N0DPG7"/>
<sequence>MTPPFEYRTVDMTDEEFAEEQAVYGGLTEALRRLNEVSLRTTMPHDVILEATRKVEELSELLSAEMIPGNFGVVVTTSGHVRGYGNTVVGMRNAIAPPLKIVQDHVKGGASSEFFLNALYEGPPGKVHGGVLALVLDQIFGEAAAAGGTPGMTGTLTLRYRQPTPLGACSAEAWVDSTAGIKTIVKGALKDAEGNVTVEAEGLFILPRWAREQLAASGETPPQYE</sequence>
<dbReference type="OrthoDB" id="5242242at2"/>
<dbReference type="InterPro" id="IPR029069">
    <property type="entry name" value="HotDog_dom_sf"/>
</dbReference>
<proteinExistence type="predicted"/>
<dbReference type="RefSeq" id="WP_123235124.1">
    <property type="nucleotide sequence ID" value="NZ_RJSG01000003.1"/>
</dbReference>
<protein>
    <submittedName>
        <fullName evidence="2">PaaI family thioesterase</fullName>
    </submittedName>
</protein>
<name>A0A3N0DPG7_9ACTN</name>
<dbReference type="Gene3D" id="3.10.129.10">
    <property type="entry name" value="Hotdog Thioesterase"/>
    <property type="match status" value="1"/>
</dbReference>
<keyword evidence="3" id="KW-1185">Reference proteome</keyword>
<dbReference type="Pfam" id="PF03061">
    <property type="entry name" value="4HBT"/>
    <property type="match status" value="1"/>
</dbReference>
<gene>
    <name evidence="2" type="ORF">EFL95_16090</name>
</gene>
<comment type="caution">
    <text evidence="2">The sequence shown here is derived from an EMBL/GenBank/DDBJ whole genome shotgun (WGS) entry which is preliminary data.</text>
</comment>